<reference evidence="2 3" key="2">
    <citation type="journal article" date="2013" name="Genome Announc.">
        <title>Draft Genome Sequence of Methylobacterium mesophilicum Strain SR1.6/6, Isolated from Citrus sinensis.</title>
        <authorList>
            <person name="Marinho Almeida D."/>
            <person name="Dini-Andreote F."/>
            <person name="Camargo Neves A.A."/>
            <person name="Juca Ramos R.T."/>
            <person name="Andreote F.D."/>
            <person name="Carneiro A.R."/>
            <person name="Oliveira de Souza Lima A."/>
            <person name="Caracciolo Gomes de Sa P.H."/>
            <person name="Ribeiro Barbosa M.S."/>
            <person name="Araujo W.L."/>
            <person name="Silva A."/>
        </authorList>
    </citation>
    <scope>NUCLEOTIDE SEQUENCE [LARGE SCALE GENOMIC DNA]</scope>
    <source>
        <strain evidence="2 3">SR1.6/6</strain>
    </source>
</reference>
<feature type="transmembrane region" description="Helical" evidence="1">
    <location>
        <begin position="21"/>
        <end position="45"/>
    </location>
</feature>
<dbReference type="OrthoDB" id="9760788at2"/>
<organism evidence="2 3">
    <name type="scientific">Methylobacterium mesophilicum SR1.6/6</name>
    <dbReference type="NCBI Taxonomy" id="908290"/>
    <lineage>
        <taxon>Bacteria</taxon>
        <taxon>Pseudomonadati</taxon>
        <taxon>Pseudomonadota</taxon>
        <taxon>Alphaproteobacteria</taxon>
        <taxon>Hyphomicrobiales</taxon>
        <taxon>Methylobacteriaceae</taxon>
        <taxon>Methylobacterium</taxon>
    </lineage>
</organism>
<dbReference type="InterPro" id="IPR005625">
    <property type="entry name" value="PepSY-ass_TM"/>
</dbReference>
<feature type="transmembrane region" description="Helical" evidence="1">
    <location>
        <begin position="258"/>
        <end position="279"/>
    </location>
</feature>
<keyword evidence="1" id="KW-1133">Transmembrane helix</keyword>
<protein>
    <submittedName>
        <fullName evidence="2">PepSY domain-containing protein</fullName>
    </submittedName>
</protein>
<dbReference type="PANTHER" id="PTHR34219:SF6">
    <property type="entry name" value="BLR3280 PROTEIN"/>
    <property type="match status" value="1"/>
</dbReference>
<gene>
    <name evidence="2" type="ORF">MMSR116_22100</name>
</gene>
<dbReference type="Proteomes" id="UP000012488">
    <property type="component" value="Chromosome"/>
</dbReference>
<dbReference type="EMBL" id="CP043538">
    <property type="protein sequence ID" value="QGY04294.1"/>
    <property type="molecule type" value="Genomic_DNA"/>
</dbReference>
<dbReference type="KEGG" id="mmes:MMSR116_22100"/>
<proteinExistence type="predicted"/>
<feature type="transmembrane region" description="Helical" evidence="1">
    <location>
        <begin position="215"/>
        <end position="238"/>
    </location>
</feature>
<feature type="transmembrane region" description="Helical" evidence="1">
    <location>
        <begin position="457"/>
        <end position="478"/>
    </location>
</feature>
<dbReference type="AlphaFoldDB" id="A0A6B9FTE1"/>
<keyword evidence="1" id="KW-0812">Transmembrane</keyword>
<reference evidence="2 3" key="1">
    <citation type="journal article" date="2012" name="Genet. Mol. Biol.">
        <title>Analysis of 16S rRNA and mxaF genes revealing insights into Methylobacterium niche-specific plant association.</title>
        <authorList>
            <person name="Dourado M.N."/>
            <person name="Andreote F.D."/>
            <person name="Dini-Andreote F."/>
            <person name="Conti R."/>
            <person name="Araujo J.M."/>
            <person name="Araujo W.L."/>
        </authorList>
    </citation>
    <scope>NUCLEOTIDE SEQUENCE [LARGE SCALE GENOMIC DNA]</scope>
    <source>
        <strain evidence="2 3">SR1.6/6</strain>
    </source>
</reference>
<name>A0A6B9FTE1_9HYPH</name>
<evidence type="ECO:0000313" key="3">
    <source>
        <dbReference type="Proteomes" id="UP000012488"/>
    </source>
</evidence>
<sequence>MSLPRRLGKAGRRWLLLFHRWAGIAAGLFFALWIGSGLVMLYVPFPALTEAERLSRLGPIAWDQVTVAPDAALRAAGLSGVPAAFGLEMRGGEAVYRIADRDGARATVSARTGARLGPVTPEDALRLAADGMPDARVAPVERDQWTVTARYDPLRPFLKVALGDPAGTELYVSRVTGAIALDTTRSERAWNWVGAVTHWIYLTPLRARAELWRTVLLWLSGLAALGALTGLAIGIWRLRLRRRYAGGAVTPYRGLARWHHLFGLAGGIGLSTFILSGWISMNPNRWFASTAAPAAIRTTYAGQPQGLGLTAEALRGFAGPKIRALRFVALGGSWWIIADGPAGASARRADDGAALDAAAIARAAGPALPCGLRAVAEMTAYDLYWYPHGSDPRPLPVLRLRFGDPDATWLHVDPRDGTIVQRLDRSGRINRWLFDAAHRLDLPGLTGSRPLHDAAQWILNLLAAGIAVTGIVAGWRRLRRGLPVPKPR</sequence>
<evidence type="ECO:0000313" key="2">
    <source>
        <dbReference type="EMBL" id="QGY04294.1"/>
    </source>
</evidence>
<keyword evidence="1" id="KW-0472">Membrane</keyword>
<evidence type="ECO:0000256" key="1">
    <source>
        <dbReference type="SAM" id="Phobius"/>
    </source>
</evidence>
<accession>A0A6B9FTE1</accession>
<dbReference type="PANTHER" id="PTHR34219">
    <property type="entry name" value="IRON-REGULATED INNER MEMBRANE PROTEIN-RELATED"/>
    <property type="match status" value="1"/>
</dbReference>